<dbReference type="Proteomes" id="UP000760860">
    <property type="component" value="Unassembled WGS sequence"/>
</dbReference>
<protein>
    <submittedName>
        <fullName evidence="4">Uncharacterized protein</fullName>
    </submittedName>
</protein>
<name>A0A8T1BNN1_9STRA</name>
<feature type="compositionally biased region" description="Acidic residues" evidence="1">
    <location>
        <begin position="81"/>
        <end position="94"/>
    </location>
</feature>
<sequence length="122" mass="13658">MNYSEPELQVPPDTWTPPPIDVEWHETWEDVSAYIAQYQKQTNQIFRQRTLTSVAKRNREILERAARRAGGAVQSGQAERGDDDATESVDGCEEGADRLIPAQINNFWSVLTAGLGKVVGKE</sequence>
<dbReference type="EMBL" id="RCML01001409">
    <property type="protein sequence ID" value="KAG2962829.1"/>
    <property type="molecule type" value="Genomic_DNA"/>
</dbReference>
<evidence type="ECO:0000313" key="5">
    <source>
        <dbReference type="EMBL" id="KAG2962829.1"/>
    </source>
</evidence>
<evidence type="ECO:0000313" key="4">
    <source>
        <dbReference type="EMBL" id="KAG2907338.1"/>
    </source>
</evidence>
<dbReference type="Proteomes" id="UP000735874">
    <property type="component" value="Unassembled WGS sequence"/>
</dbReference>
<accession>A0A8T1BNN1</accession>
<dbReference type="Proteomes" id="UP000774804">
    <property type="component" value="Unassembled WGS sequence"/>
</dbReference>
<dbReference type="EMBL" id="RCMI01000517">
    <property type="protein sequence ID" value="KAG2907338.1"/>
    <property type="molecule type" value="Genomic_DNA"/>
</dbReference>
<evidence type="ECO:0000313" key="6">
    <source>
        <dbReference type="EMBL" id="KAG3216256.1"/>
    </source>
</evidence>
<dbReference type="EMBL" id="RCMV01000497">
    <property type="protein sequence ID" value="KAG3216256.1"/>
    <property type="molecule type" value="Genomic_DNA"/>
</dbReference>
<dbReference type="EMBL" id="RCMG01001363">
    <property type="protein sequence ID" value="KAG2829246.1"/>
    <property type="molecule type" value="Genomic_DNA"/>
</dbReference>
<evidence type="ECO:0000313" key="7">
    <source>
        <dbReference type="Proteomes" id="UP000774804"/>
    </source>
</evidence>
<comment type="caution">
    <text evidence="4">The sequence shown here is derived from an EMBL/GenBank/DDBJ whole genome shotgun (WGS) entry which is preliminary data.</text>
</comment>
<reference evidence="4" key="1">
    <citation type="submission" date="2018-10" db="EMBL/GenBank/DDBJ databases">
        <title>Effector identification in a new, highly contiguous assembly of the strawberry crown rot pathogen Phytophthora cactorum.</title>
        <authorList>
            <person name="Armitage A.D."/>
            <person name="Nellist C.F."/>
            <person name="Bates H."/>
            <person name="Vickerstaff R.J."/>
            <person name="Harrison R.J."/>
        </authorList>
    </citation>
    <scope>NUCLEOTIDE SEQUENCE</scope>
    <source>
        <strain evidence="2">15-7</strain>
        <strain evidence="4">4032</strain>
        <strain evidence="3">4040</strain>
        <strain evidence="5">P415</strain>
        <strain evidence="6">P421</strain>
    </source>
</reference>
<dbReference type="EMBL" id="RCMK01001431">
    <property type="protein sequence ID" value="KAG2894419.1"/>
    <property type="molecule type" value="Genomic_DNA"/>
</dbReference>
<evidence type="ECO:0000256" key="1">
    <source>
        <dbReference type="SAM" id="MobiDB-lite"/>
    </source>
</evidence>
<dbReference type="Proteomes" id="UP000736787">
    <property type="component" value="Unassembled WGS sequence"/>
</dbReference>
<dbReference type="AlphaFoldDB" id="A0A8T1BNN1"/>
<proteinExistence type="predicted"/>
<gene>
    <name evidence="2" type="ORF">PC113_g21315</name>
    <name evidence="4" type="ORF">PC115_g13991</name>
    <name evidence="3" type="ORF">PC117_g23490</name>
    <name evidence="5" type="ORF">PC118_g21219</name>
    <name evidence="6" type="ORF">PC129_g12869</name>
</gene>
<feature type="region of interest" description="Disordered" evidence="1">
    <location>
        <begin position="66"/>
        <end position="94"/>
    </location>
</feature>
<dbReference type="Proteomes" id="UP000697107">
    <property type="component" value="Unassembled WGS sequence"/>
</dbReference>
<organism evidence="4 7">
    <name type="scientific">Phytophthora cactorum</name>
    <dbReference type="NCBI Taxonomy" id="29920"/>
    <lineage>
        <taxon>Eukaryota</taxon>
        <taxon>Sar</taxon>
        <taxon>Stramenopiles</taxon>
        <taxon>Oomycota</taxon>
        <taxon>Peronosporomycetes</taxon>
        <taxon>Peronosporales</taxon>
        <taxon>Peronosporaceae</taxon>
        <taxon>Phytophthora</taxon>
    </lineage>
</organism>
<evidence type="ECO:0000313" key="2">
    <source>
        <dbReference type="EMBL" id="KAG2829246.1"/>
    </source>
</evidence>
<evidence type="ECO:0000313" key="3">
    <source>
        <dbReference type="EMBL" id="KAG2894419.1"/>
    </source>
</evidence>